<dbReference type="GO" id="GO:0008270">
    <property type="term" value="F:zinc ion binding"/>
    <property type="evidence" value="ECO:0007669"/>
    <property type="project" value="UniProtKB-KW"/>
</dbReference>
<keyword evidence="6" id="KW-1185">Reference proteome</keyword>
<dbReference type="EMBL" id="MVGC01000291">
    <property type="protein sequence ID" value="RJE20616.1"/>
    <property type="molecule type" value="Genomic_DNA"/>
</dbReference>
<sequence length="457" mass="52320">MTAQAFFERYKHMTTIEQGKNELIEELLSRVTELEEAYQKSILDNERETRFNRDIQIHEMELMDHISKIKNIMDREPFVIVLLDGDGMIFKDEFLQKGEQGGQNAAKELYNTIETYLSKHFSHLISPKIMTKLYVNLKGLGDTCLRAGIISDPTLVDDFARGFNNNVPLFDLVDIGSARNKTHDKIGEMLKLHLYNCHCHQIFLGCSQDNEYARILEDTLADRDLLGRLCLIEGVPFEKEFESIKSSYRVTKFPELFRNTKPVSTWAPWKAAVATKPRSLLTPSPTQHTMSPSRNSTLTTSSANNGTLSTTQPPNPGDFQVVRPKTAGLSAPKTVERNKYGQRVDRLDFKTVPRDELSRIKKLKLCNFYFLQGECPNENCYHDHSRKLTKNELFILKAIARMTPCRFGLECDDPECMYGHRCPQSEPGRKDCYWGSNCRFDTSAHGIDTNIVKVTKI</sequence>
<dbReference type="PANTHER" id="PTHR37543:SF1">
    <property type="entry name" value="CCCH ZINC FINGER DNA BINDING PROTEIN (AFU_ORTHOLOGUE AFUA_5G12760)"/>
    <property type="match status" value="1"/>
</dbReference>
<dbReference type="Pfam" id="PF25542">
    <property type="entry name" value="zf-CCCH_12"/>
    <property type="match status" value="1"/>
</dbReference>
<keyword evidence="1" id="KW-0479">Metal-binding</keyword>
<evidence type="ECO:0000313" key="6">
    <source>
        <dbReference type="Proteomes" id="UP000266188"/>
    </source>
</evidence>
<keyword evidence="2" id="KW-0175">Coiled coil</keyword>
<feature type="domain" description="C3H1-type" evidence="4">
    <location>
        <begin position="360"/>
        <end position="387"/>
    </location>
</feature>
<dbReference type="OrthoDB" id="2270193at2759"/>
<dbReference type="Pfam" id="PF25543">
    <property type="entry name" value="zf-CCCH_tandem"/>
    <property type="match status" value="1"/>
</dbReference>
<organism evidence="5 6">
    <name type="scientific">Aspergillus sclerotialis</name>
    <dbReference type="NCBI Taxonomy" id="2070753"/>
    <lineage>
        <taxon>Eukaryota</taxon>
        <taxon>Fungi</taxon>
        <taxon>Dikarya</taxon>
        <taxon>Ascomycota</taxon>
        <taxon>Pezizomycotina</taxon>
        <taxon>Eurotiomycetes</taxon>
        <taxon>Eurotiomycetidae</taxon>
        <taxon>Eurotiales</taxon>
        <taxon>Aspergillaceae</taxon>
        <taxon>Aspergillus</taxon>
        <taxon>Aspergillus subgen. Polypaecilum</taxon>
    </lineage>
</organism>
<dbReference type="AlphaFoldDB" id="A0A3A2ZCG1"/>
<evidence type="ECO:0000256" key="3">
    <source>
        <dbReference type="SAM" id="MobiDB-lite"/>
    </source>
</evidence>
<feature type="compositionally biased region" description="Polar residues" evidence="3">
    <location>
        <begin position="281"/>
        <end position="312"/>
    </location>
</feature>
<protein>
    <submittedName>
        <fullName evidence="5">Zinc finger protein</fullName>
    </submittedName>
</protein>
<dbReference type="InterPro" id="IPR000571">
    <property type="entry name" value="Znf_CCCH"/>
</dbReference>
<keyword evidence="1" id="KW-0863">Zinc-finger</keyword>
<evidence type="ECO:0000313" key="5">
    <source>
        <dbReference type="EMBL" id="RJE20616.1"/>
    </source>
</evidence>
<evidence type="ECO:0000256" key="1">
    <source>
        <dbReference type="PROSITE-ProRule" id="PRU00723"/>
    </source>
</evidence>
<name>A0A3A2ZCG1_9EURO</name>
<accession>A0A3A2ZCG1</accession>
<feature type="coiled-coil region" evidence="2">
    <location>
        <begin position="17"/>
        <end position="44"/>
    </location>
</feature>
<feature type="zinc finger region" description="C3H1-type" evidence="1">
    <location>
        <begin position="360"/>
        <end position="387"/>
    </location>
</feature>
<feature type="region of interest" description="Disordered" evidence="3">
    <location>
        <begin position="278"/>
        <end position="318"/>
    </location>
</feature>
<gene>
    <name evidence="5" type="ORF">PHISCL_07053</name>
</gene>
<dbReference type="Pfam" id="PF25540">
    <property type="entry name" value="DUF7923"/>
    <property type="match status" value="1"/>
</dbReference>
<dbReference type="STRING" id="2070753.A0A3A2ZCG1"/>
<evidence type="ECO:0000259" key="4">
    <source>
        <dbReference type="PROSITE" id="PS50103"/>
    </source>
</evidence>
<dbReference type="PANTHER" id="PTHR37543">
    <property type="entry name" value="CCCH ZINC FINGER DNA BINDING PROTEIN (AFU_ORTHOLOGUE AFUA_5G12760)"/>
    <property type="match status" value="1"/>
</dbReference>
<dbReference type="Proteomes" id="UP000266188">
    <property type="component" value="Unassembled WGS sequence"/>
</dbReference>
<evidence type="ECO:0000256" key="2">
    <source>
        <dbReference type="SAM" id="Coils"/>
    </source>
</evidence>
<comment type="caution">
    <text evidence="5">The sequence shown here is derived from an EMBL/GenBank/DDBJ whole genome shotgun (WGS) entry which is preliminary data.</text>
</comment>
<proteinExistence type="predicted"/>
<dbReference type="InterPro" id="IPR057683">
    <property type="entry name" value="DUF7923"/>
</dbReference>
<dbReference type="InterPro" id="IPR057654">
    <property type="entry name" value="Znf-CCCH_tandem"/>
</dbReference>
<keyword evidence="1" id="KW-0862">Zinc</keyword>
<dbReference type="PROSITE" id="PS50103">
    <property type="entry name" value="ZF_C3H1"/>
    <property type="match status" value="1"/>
</dbReference>
<reference evidence="6" key="1">
    <citation type="submission" date="2017-02" db="EMBL/GenBank/DDBJ databases">
        <authorList>
            <person name="Tafer H."/>
            <person name="Lopandic K."/>
        </authorList>
    </citation>
    <scope>NUCLEOTIDE SEQUENCE [LARGE SCALE GENOMIC DNA]</scope>
    <source>
        <strain evidence="6">CBS 366.77</strain>
    </source>
</reference>